<comment type="similarity">
    <text evidence="7">Belongs to the AP2/ERF transcription factor family. ERF subfamily.</text>
</comment>
<evidence type="ECO:0000256" key="1">
    <source>
        <dbReference type="ARBA" id="ARBA00004123"/>
    </source>
</evidence>
<keyword evidence="5" id="KW-0804">Transcription</keyword>
<dbReference type="Pfam" id="PF00847">
    <property type="entry name" value="AP2"/>
    <property type="match status" value="1"/>
</dbReference>
<dbReference type="GO" id="GO:0005634">
    <property type="term" value="C:nucleus"/>
    <property type="evidence" value="ECO:0007669"/>
    <property type="project" value="UniProtKB-SubCell"/>
</dbReference>
<dbReference type="GO" id="GO:0003677">
    <property type="term" value="F:DNA binding"/>
    <property type="evidence" value="ECO:0007669"/>
    <property type="project" value="UniProtKB-KW"/>
</dbReference>
<dbReference type="PANTHER" id="PTHR31839">
    <property type="entry name" value="DEHYDRATION-RESPONSIVE ELEMENT-BINDING PROTEIN 1D"/>
    <property type="match status" value="1"/>
</dbReference>
<dbReference type="PROSITE" id="PS51032">
    <property type="entry name" value="AP2_ERF"/>
    <property type="match status" value="1"/>
</dbReference>
<evidence type="ECO:0000256" key="3">
    <source>
        <dbReference type="ARBA" id="ARBA00023125"/>
    </source>
</evidence>
<evidence type="ECO:0000256" key="8">
    <source>
        <dbReference type="SAM" id="MobiDB-lite"/>
    </source>
</evidence>
<feature type="region of interest" description="Disordered" evidence="8">
    <location>
        <begin position="200"/>
        <end position="220"/>
    </location>
</feature>
<feature type="region of interest" description="Disordered" evidence="8">
    <location>
        <begin position="1"/>
        <end position="87"/>
    </location>
</feature>
<organism evidence="10 11">
    <name type="scientific">Stephania cephalantha</name>
    <dbReference type="NCBI Taxonomy" id="152367"/>
    <lineage>
        <taxon>Eukaryota</taxon>
        <taxon>Viridiplantae</taxon>
        <taxon>Streptophyta</taxon>
        <taxon>Embryophyta</taxon>
        <taxon>Tracheophyta</taxon>
        <taxon>Spermatophyta</taxon>
        <taxon>Magnoliopsida</taxon>
        <taxon>Ranunculales</taxon>
        <taxon>Menispermaceae</taxon>
        <taxon>Menispermoideae</taxon>
        <taxon>Cissampelideae</taxon>
        <taxon>Stephania</taxon>
    </lineage>
</organism>
<comment type="subcellular location">
    <subcellularLocation>
        <location evidence="1">Nucleus</location>
    </subcellularLocation>
</comment>
<evidence type="ECO:0000256" key="2">
    <source>
        <dbReference type="ARBA" id="ARBA00023015"/>
    </source>
</evidence>
<evidence type="ECO:0000256" key="6">
    <source>
        <dbReference type="ARBA" id="ARBA00023242"/>
    </source>
</evidence>
<gene>
    <name evidence="10" type="ORF">Scep_006468</name>
</gene>
<dbReference type="InterPro" id="IPR045277">
    <property type="entry name" value="DRE1A-I"/>
</dbReference>
<feature type="domain" description="AP2/ERF" evidence="9">
    <location>
        <begin position="91"/>
        <end position="147"/>
    </location>
</feature>
<dbReference type="InterPro" id="IPR016177">
    <property type="entry name" value="DNA-bd_dom_sf"/>
</dbReference>
<feature type="compositionally biased region" description="Pro residues" evidence="8">
    <location>
        <begin position="18"/>
        <end position="30"/>
    </location>
</feature>
<keyword evidence="4" id="KW-0010">Activator</keyword>
<accession>A0AAP0K824</accession>
<dbReference type="Gene3D" id="3.30.730.10">
    <property type="entry name" value="AP2/ERF domain"/>
    <property type="match status" value="1"/>
</dbReference>
<dbReference type="EMBL" id="JBBNAG010000003">
    <property type="protein sequence ID" value="KAK9147711.1"/>
    <property type="molecule type" value="Genomic_DNA"/>
</dbReference>
<keyword evidence="3" id="KW-0238">DNA-binding</keyword>
<proteinExistence type="inferred from homology"/>
<dbReference type="AlphaFoldDB" id="A0AAP0K824"/>
<keyword evidence="6" id="KW-0539">Nucleus</keyword>
<keyword evidence="11" id="KW-1185">Reference proteome</keyword>
<evidence type="ECO:0000313" key="10">
    <source>
        <dbReference type="EMBL" id="KAK9147711.1"/>
    </source>
</evidence>
<protein>
    <recommendedName>
        <fullName evidence="9">AP2/ERF domain-containing protein</fullName>
    </recommendedName>
</protein>
<evidence type="ECO:0000313" key="11">
    <source>
        <dbReference type="Proteomes" id="UP001419268"/>
    </source>
</evidence>
<sequence length="276" mass="29350">MADHPANVRQANIQPHSDPVPPVPPSPVPHPLQSHSSTCRPVDPSSAAPKPTDHPHQNPPQVPIPTFMPPPPPPPPNNCPLSPGTSGKHPVFRGIRCRAGKWVSEIREPRKTTRIWLGTYPSPEMAASAYDVAALALKGSDAVLNFPDSVHSYPIPGSASPADIRAAASAAAALRRPDNSSNAGTSITTSVDVVVIGDDERKTREPHQQESETTTTTAAATREEFIDEEALFDMPKLLVNMAEGMLVSPPRITSAGSDDEDGTSPACLGAQDLWNY</sequence>
<evidence type="ECO:0000256" key="4">
    <source>
        <dbReference type="ARBA" id="ARBA00023159"/>
    </source>
</evidence>
<dbReference type="Proteomes" id="UP001419268">
    <property type="component" value="Unassembled WGS sequence"/>
</dbReference>
<dbReference type="SUPFAM" id="SSF54171">
    <property type="entry name" value="DNA-binding domain"/>
    <property type="match status" value="1"/>
</dbReference>
<dbReference type="InterPro" id="IPR036955">
    <property type="entry name" value="AP2/ERF_dom_sf"/>
</dbReference>
<feature type="compositionally biased region" description="Basic and acidic residues" evidence="8">
    <location>
        <begin position="200"/>
        <end position="210"/>
    </location>
</feature>
<comment type="caution">
    <text evidence="10">The sequence shown here is derived from an EMBL/GenBank/DDBJ whole genome shotgun (WGS) entry which is preliminary data.</text>
</comment>
<dbReference type="SMART" id="SM00380">
    <property type="entry name" value="AP2"/>
    <property type="match status" value="1"/>
</dbReference>
<dbReference type="CDD" id="cd00018">
    <property type="entry name" value="AP2"/>
    <property type="match status" value="1"/>
</dbReference>
<evidence type="ECO:0000256" key="7">
    <source>
        <dbReference type="ARBA" id="ARBA00024343"/>
    </source>
</evidence>
<dbReference type="GO" id="GO:0003700">
    <property type="term" value="F:DNA-binding transcription factor activity"/>
    <property type="evidence" value="ECO:0007669"/>
    <property type="project" value="InterPro"/>
</dbReference>
<keyword evidence="2" id="KW-0805">Transcription regulation</keyword>
<feature type="compositionally biased region" description="Pro residues" evidence="8">
    <location>
        <begin position="57"/>
        <end position="78"/>
    </location>
</feature>
<feature type="region of interest" description="Disordered" evidence="8">
    <location>
        <begin position="250"/>
        <end position="276"/>
    </location>
</feature>
<name>A0AAP0K824_9MAGN</name>
<dbReference type="PANTHER" id="PTHR31839:SF85">
    <property type="entry name" value="AP2_ERF DOMAIN-CONTAINING PROTEIN"/>
    <property type="match status" value="1"/>
</dbReference>
<evidence type="ECO:0000259" key="9">
    <source>
        <dbReference type="PROSITE" id="PS51032"/>
    </source>
</evidence>
<evidence type="ECO:0000256" key="5">
    <source>
        <dbReference type="ARBA" id="ARBA00023163"/>
    </source>
</evidence>
<reference evidence="10 11" key="1">
    <citation type="submission" date="2024-01" db="EMBL/GenBank/DDBJ databases">
        <title>Genome assemblies of Stephania.</title>
        <authorList>
            <person name="Yang L."/>
        </authorList>
    </citation>
    <scope>NUCLEOTIDE SEQUENCE [LARGE SCALE GENOMIC DNA]</scope>
    <source>
        <strain evidence="10">JXDWG</strain>
        <tissue evidence="10">Leaf</tissue>
    </source>
</reference>
<dbReference type="InterPro" id="IPR001471">
    <property type="entry name" value="AP2/ERF_dom"/>
</dbReference>